<evidence type="ECO:0000313" key="3">
    <source>
        <dbReference type="Proteomes" id="UP000035682"/>
    </source>
</evidence>
<dbReference type="AlphaFoldDB" id="A0A090L5B3"/>
<proteinExistence type="predicted"/>
<evidence type="ECO:0000313" key="5">
    <source>
        <dbReference type="WormBase" id="SRAE_1000154500"/>
    </source>
</evidence>
<evidence type="ECO:0000313" key="2">
    <source>
        <dbReference type="EMBL" id="CEF63282.2"/>
    </source>
</evidence>
<dbReference type="Proteomes" id="UP000035682">
    <property type="component" value="Unplaced"/>
</dbReference>
<dbReference type="GeneID" id="36375647"/>
<evidence type="ECO:0000313" key="4">
    <source>
        <dbReference type="WBParaSite" id="SRAE_1000154500.1"/>
    </source>
</evidence>
<dbReference type="WBParaSite" id="SRAE_1000154500.1">
    <property type="protein sequence ID" value="SRAE_1000154500.1"/>
    <property type="gene ID" value="WBGene00258152"/>
</dbReference>
<evidence type="ECO:0000256" key="1">
    <source>
        <dbReference type="SAM" id="Coils"/>
    </source>
</evidence>
<name>A0A090L5B3_STRRB</name>
<protein>
    <submittedName>
        <fullName evidence="2 4">Uncharacterized protein</fullName>
    </submittedName>
</protein>
<dbReference type="RefSeq" id="XP_024502484.1">
    <property type="nucleotide sequence ID" value="XM_024648514.1"/>
</dbReference>
<dbReference type="WormBase" id="SRAE_1000154500">
    <property type="protein sequence ID" value="SRP10424"/>
    <property type="gene ID" value="WBGene00258152"/>
</dbReference>
<dbReference type="CTD" id="36375647"/>
<keyword evidence="3" id="KW-1185">Reference proteome</keyword>
<dbReference type="EMBL" id="LN609528">
    <property type="protein sequence ID" value="CEF63282.2"/>
    <property type="molecule type" value="Genomic_DNA"/>
</dbReference>
<accession>A0A090L5B3</accession>
<sequence>MDREEILDTLTEHDYENSFKIVNCSYNKQLTENLSKSTNCVIYQDQVLLYENIKAIIVNFGKLTSIIVNNSNESKKNVSCYTDQCTNTCLKISKYIDESKDIDYLIQKTKNINIQNENSNDQLDLNLYENPENTNDNIRYIINESIKICARNEENLINDIKTKQQNIESLNSKIENAKLRLFKVNQLSQLFEESNLDDEDETITEDDIINTKAVLEKLESIGEERSRLLEDLCVKVNVKVDDIDKILSQPNNFNNQTEIITNSDSEVEDITSEIIQLLSMKINDIKKENEISRKLLIDKKKEQDDLERRYKKVLDEMELFTF</sequence>
<gene>
    <name evidence="2 4 5" type="ORF">SRAE_1000154500</name>
</gene>
<organism evidence="2">
    <name type="scientific">Strongyloides ratti</name>
    <name type="common">Parasitic roundworm</name>
    <dbReference type="NCBI Taxonomy" id="34506"/>
    <lineage>
        <taxon>Eukaryota</taxon>
        <taxon>Metazoa</taxon>
        <taxon>Ecdysozoa</taxon>
        <taxon>Nematoda</taxon>
        <taxon>Chromadorea</taxon>
        <taxon>Rhabditida</taxon>
        <taxon>Tylenchina</taxon>
        <taxon>Panagrolaimomorpha</taxon>
        <taxon>Strongyloidoidea</taxon>
        <taxon>Strongyloididae</taxon>
        <taxon>Strongyloides</taxon>
    </lineage>
</organism>
<reference evidence="2 3" key="1">
    <citation type="submission" date="2014-09" db="EMBL/GenBank/DDBJ databases">
        <authorList>
            <person name="Martin A.A."/>
        </authorList>
    </citation>
    <scope>NUCLEOTIDE SEQUENCE</scope>
    <source>
        <strain evidence="3">ED321</strain>
        <strain evidence="2">ED321 Heterogonic</strain>
    </source>
</reference>
<feature type="coiled-coil region" evidence="1">
    <location>
        <begin position="153"/>
        <end position="187"/>
    </location>
</feature>
<reference evidence="4" key="2">
    <citation type="submission" date="2020-12" db="UniProtKB">
        <authorList>
            <consortium name="WormBaseParasite"/>
        </authorList>
    </citation>
    <scope>IDENTIFICATION</scope>
</reference>
<keyword evidence="1" id="KW-0175">Coiled coil</keyword>